<comment type="similarity">
    <text evidence="3 11">Belongs to the peptidase S54 family.</text>
</comment>
<accession>D2UYQ5</accession>
<evidence type="ECO:0000313" key="13">
    <source>
        <dbReference type="EMBL" id="EFC50830.1"/>
    </source>
</evidence>
<dbReference type="PANTHER" id="PTHR22936:SF69">
    <property type="entry name" value="RHOMBOID-LIKE PROTEIN"/>
    <property type="match status" value="1"/>
</dbReference>
<keyword evidence="10 11" id="KW-0472">Membrane</keyword>
<feature type="transmembrane region" description="Helical" evidence="11">
    <location>
        <begin position="63"/>
        <end position="87"/>
    </location>
</feature>
<evidence type="ECO:0000256" key="9">
    <source>
        <dbReference type="ARBA" id="ARBA00022989"/>
    </source>
</evidence>
<dbReference type="InParanoid" id="D2UYQ5"/>
<dbReference type="OMA" id="NRRCVAT"/>
<dbReference type="GO" id="GO:0006508">
    <property type="term" value="P:proteolysis"/>
    <property type="evidence" value="ECO:0007669"/>
    <property type="project" value="UniProtKB-KW"/>
</dbReference>
<dbReference type="OrthoDB" id="2146116at2759"/>
<evidence type="ECO:0000259" key="12">
    <source>
        <dbReference type="Pfam" id="PF01694"/>
    </source>
</evidence>
<dbReference type="Pfam" id="PF01694">
    <property type="entry name" value="Rhomboid"/>
    <property type="match status" value="1"/>
</dbReference>
<comment type="subcellular location">
    <subcellularLocation>
        <location evidence="2 11">Membrane</location>
        <topology evidence="2 11">Multi-pass membrane protein</topology>
    </subcellularLocation>
</comment>
<dbReference type="GO" id="GO:0004252">
    <property type="term" value="F:serine-type endopeptidase activity"/>
    <property type="evidence" value="ECO:0007669"/>
    <property type="project" value="InterPro"/>
</dbReference>
<comment type="caution">
    <text evidence="11">Lacks conserved residue(s) required for the propagation of feature annotation.</text>
</comment>
<feature type="transmembrane region" description="Helical" evidence="11">
    <location>
        <begin position="149"/>
        <end position="166"/>
    </location>
</feature>
<keyword evidence="6 11" id="KW-0812">Transmembrane</keyword>
<dbReference type="GeneID" id="8863636"/>
<gene>
    <name evidence="13" type="ORF">NAEGRDRAFT_3119</name>
</gene>
<sequence>NPLIGPPEATLVQLGAKQGTLIISPNWQVYRLLTPIFLHGGIVHLCLNMMWQMSVMLPLERHWGCIFVCFIYLISGVGGNLLSALFLPEIVTVGASSSLFGILGGIYADLWMNWRYMPSPKRDFILITIQVVAQVIVGLIPWIDNFAHVGGLLVGFLSTMIFIPRMRH</sequence>
<dbReference type="InterPro" id="IPR022764">
    <property type="entry name" value="Peptidase_S54_rhomboid_dom"/>
</dbReference>
<dbReference type="InterPro" id="IPR035952">
    <property type="entry name" value="Rhomboid-like_sf"/>
</dbReference>
<dbReference type="KEGG" id="ngr:NAEGRDRAFT_3119"/>
<keyword evidence="14" id="KW-1185">Reference proteome</keyword>
<name>D2UYQ5_NAEGR</name>
<dbReference type="RefSeq" id="XP_002683574.1">
    <property type="nucleotide sequence ID" value="XM_002683528.1"/>
</dbReference>
<dbReference type="EMBL" id="GG738845">
    <property type="protein sequence ID" value="EFC50830.1"/>
    <property type="molecule type" value="Genomic_DNA"/>
</dbReference>
<keyword evidence="5 11" id="KW-0645">Protease</keyword>
<evidence type="ECO:0000256" key="5">
    <source>
        <dbReference type="ARBA" id="ARBA00022670"/>
    </source>
</evidence>
<keyword evidence="7 11" id="KW-0378">Hydrolase</keyword>
<feature type="non-terminal residue" evidence="13">
    <location>
        <position position="168"/>
    </location>
</feature>
<dbReference type="STRING" id="5762.D2UYQ5"/>
<keyword evidence="9 11" id="KW-1133">Transmembrane helix</keyword>
<evidence type="ECO:0000256" key="8">
    <source>
        <dbReference type="ARBA" id="ARBA00022825"/>
    </source>
</evidence>
<evidence type="ECO:0000256" key="11">
    <source>
        <dbReference type="RuleBase" id="RU362115"/>
    </source>
</evidence>
<comment type="function">
    <text evidence="11">Serine protease involved in intramembrane proteolysis.</text>
</comment>
<evidence type="ECO:0000256" key="2">
    <source>
        <dbReference type="ARBA" id="ARBA00004141"/>
    </source>
</evidence>
<protein>
    <recommendedName>
        <fullName evidence="4">rhomboid protease</fullName>
        <ecNumber evidence="4">3.4.21.105</ecNumber>
    </recommendedName>
</protein>
<dbReference type="PANTHER" id="PTHR22936">
    <property type="entry name" value="RHOMBOID-RELATED"/>
    <property type="match status" value="1"/>
</dbReference>
<evidence type="ECO:0000256" key="6">
    <source>
        <dbReference type="ARBA" id="ARBA00022692"/>
    </source>
</evidence>
<keyword evidence="8 11" id="KW-0720">Serine protease</keyword>
<feature type="non-terminal residue" evidence="13">
    <location>
        <position position="1"/>
    </location>
</feature>
<evidence type="ECO:0000256" key="1">
    <source>
        <dbReference type="ARBA" id="ARBA00000156"/>
    </source>
</evidence>
<dbReference type="EC" id="3.4.21.105" evidence="4"/>
<proteinExistence type="inferred from homology"/>
<evidence type="ECO:0000256" key="7">
    <source>
        <dbReference type="ARBA" id="ARBA00022801"/>
    </source>
</evidence>
<feature type="domain" description="Peptidase S54 rhomboid" evidence="12">
    <location>
        <begin position="27"/>
        <end position="164"/>
    </location>
</feature>
<reference evidence="13 14" key="1">
    <citation type="journal article" date="2010" name="Cell">
        <title>The genome of Naegleria gruberi illuminates early eukaryotic versatility.</title>
        <authorList>
            <person name="Fritz-Laylin L.K."/>
            <person name="Prochnik S.E."/>
            <person name="Ginger M.L."/>
            <person name="Dacks J.B."/>
            <person name="Carpenter M.L."/>
            <person name="Field M.C."/>
            <person name="Kuo A."/>
            <person name="Paredez A."/>
            <person name="Chapman J."/>
            <person name="Pham J."/>
            <person name="Shu S."/>
            <person name="Neupane R."/>
            <person name="Cipriano M."/>
            <person name="Mancuso J."/>
            <person name="Tu H."/>
            <person name="Salamov A."/>
            <person name="Lindquist E."/>
            <person name="Shapiro H."/>
            <person name="Lucas S."/>
            <person name="Grigoriev I.V."/>
            <person name="Cande W.Z."/>
            <person name="Fulton C."/>
            <person name="Rokhsar D.S."/>
            <person name="Dawson S.C."/>
        </authorList>
    </citation>
    <scope>NUCLEOTIDE SEQUENCE [LARGE SCALE GENOMIC DNA]</scope>
    <source>
        <strain evidence="13 14">NEG-M</strain>
    </source>
</reference>
<feature type="transmembrane region" description="Helical" evidence="11">
    <location>
        <begin position="124"/>
        <end position="143"/>
    </location>
</feature>
<dbReference type="InterPro" id="IPR002610">
    <property type="entry name" value="Peptidase_S54_rhomboid-like"/>
</dbReference>
<dbReference type="GO" id="GO:0016020">
    <property type="term" value="C:membrane"/>
    <property type="evidence" value="ECO:0007669"/>
    <property type="project" value="UniProtKB-SubCell"/>
</dbReference>
<dbReference type="AlphaFoldDB" id="D2UYQ5"/>
<evidence type="ECO:0000313" key="14">
    <source>
        <dbReference type="Proteomes" id="UP000006671"/>
    </source>
</evidence>
<evidence type="ECO:0000256" key="4">
    <source>
        <dbReference type="ARBA" id="ARBA00013039"/>
    </source>
</evidence>
<dbReference type="SUPFAM" id="SSF144091">
    <property type="entry name" value="Rhomboid-like"/>
    <property type="match status" value="1"/>
</dbReference>
<dbReference type="Gene3D" id="1.20.1540.10">
    <property type="entry name" value="Rhomboid-like"/>
    <property type="match status" value="1"/>
</dbReference>
<comment type="catalytic activity">
    <reaction evidence="1 11">
        <text>Cleaves type-1 transmembrane domains using a catalytic dyad composed of serine and histidine that are contributed by different transmembrane domains.</text>
        <dbReference type="EC" id="3.4.21.105"/>
    </reaction>
</comment>
<dbReference type="VEuPathDB" id="AmoebaDB:NAEGRDRAFT_3119"/>
<dbReference type="eggNOG" id="KOG2289">
    <property type="taxonomic scope" value="Eukaryota"/>
</dbReference>
<feature type="transmembrane region" description="Helical" evidence="11">
    <location>
        <begin position="93"/>
        <end position="112"/>
    </location>
</feature>
<organism evidence="14">
    <name type="scientific">Naegleria gruberi</name>
    <name type="common">Amoeba</name>
    <dbReference type="NCBI Taxonomy" id="5762"/>
    <lineage>
        <taxon>Eukaryota</taxon>
        <taxon>Discoba</taxon>
        <taxon>Heterolobosea</taxon>
        <taxon>Tetramitia</taxon>
        <taxon>Eutetramitia</taxon>
        <taxon>Vahlkampfiidae</taxon>
        <taxon>Naegleria</taxon>
    </lineage>
</organism>
<evidence type="ECO:0000256" key="10">
    <source>
        <dbReference type="ARBA" id="ARBA00023136"/>
    </source>
</evidence>
<feature type="transmembrane region" description="Helical" evidence="11">
    <location>
        <begin position="32"/>
        <end position="51"/>
    </location>
</feature>
<dbReference type="Proteomes" id="UP000006671">
    <property type="component" value="Unassembled WGS sequence"/>
</dbReference>
<evidence type="ECO:0000256" key="3">
    <source>
        <dbReference type="ARBA" id="ARBA00009045"/>
    </source>
</evidence>